<sequence>MARLPPTEEAAIQHVYRAYHQVQNWLGVDKNLTNWGWTSNEQGLFPVTYLKDTAPQTLLKFVSCMCCKECNGRGRKVPENRAKCSGICCFSLSKSCQNITTIEIETPTAKNISSLLGMFSQ</sequence>
<dbReference type="OrthoDB" id="8195485at2759"/>
<protein>
    <submittedName>
        <fullName evidence="1">Uncharacterized protein</fullName>
    </submittedName>
</protein>
<dbReference type="EMBL" id="BGZK01000171">
    <property type="protein sequence ID" value="GBP25753.1"/>
    <property type="molecule type" value="Genomic_DNA"/>
</dbReference>
<name>A0A4C1UH00_EUMVA</name>
<dbReference type="Proteomes" id="UP000299102">
    <property type="component" value="Unassembled WGS sequence"/>
</dbReference>
<accession>A0A4C1UH00</accession>
<evidence type="ECO:0000313" key="1">
    <source>
        <dbReference type="EMBL" id="GBP25753.1"/>
    </source>
</evidence>
<keyword evidence="2" id="KW-1185">Reference proteome</keyword>
<comment type="caution">
    <text evidence="1">The sequence shown here is derived from an EMBL/GenBank/DDBJ whole genome shotgun (WGS) entry which is preliminary data.</text>
</comment>
<dbReference type="AlphaFoldDB" id="A0A4C1UH00"/>
<proteinExistence type="predicted"/>
<evidence type="ECO:0000313" key="2">
    <source>
        <dbReference type="Proteomes" id="UP000299102"/>
    </source>
</evidence>
<gene>
    <name evidence="1" type="ORF">EVAR_12233_1</name>
</gene>
<reference evidence="1 2" key="1">
    <citation type="journal article" date="2019" name="Commun. Biol.">
        <title>The bagworm genome reveals a unique fibroin gene that provides high tensile strength.</title>
        <authorList>
            <person name="Kono N."/>
            <person name="Nakamura H."/>
            <person name="Ohtoshi R."/>
            <person name="Tomita M."/>
            <person name="Numata K."/>
            <person name="Arakawa K."/>
        </authorList>
    </citation>
    <scope>NUCLEOTIDE SEQUENCE [LARGE SCALE GENOMIC DNA]</scope>
</reference>
<organism evidence="1 2">
    <name type="scientific">Eumeta variegata</name>
    <name type="common">Bagworm moth</name>
    <name type="synonym">Eumeta japonica</name>
    <dbReference type="NCBI Taxonomy" id="151549"/>
    <lineage>
        <taxon>Eukaryota</taxon>
        <taxon>Metazoa</taxon>
        <taxon>Ecdysozoa</taxon>
        <taxon>Arthropoda</taxon>
        <taxon>Hexapoda</taxon>
        <taxon>Insecta</taxon>
        <taxon>Pterygota</taxon>
        <taxon>Neoptera</taxon>
        <taxon>Endopterygota</taxon>
        <taxon>Lepidoptera</taxon>
        <taxon>Glossata</taxon>
        <taxon>Ditrysia</taxon>
        <taxon>Tineoidea</taxon>
        <taxon>Psychidae</taxon>
        <taxon>Oiketicinae</taxon>
        <taxon>Eumeta</taxon>
    </lineage>
</organism>